<evidence type="ECO:0008006" key="3">
    <source>
        <dbReference type="Google" id="ProtNLM"/>
    </source>
</evidence>
<dbReference type="STRING" id="314283.MED297_06014"/>
<keyword evidence="2" id="KW-1185">Reference proteome</keyword>
<dbReference type="Proteomes" id="UP000005953">
    <property type="component" value="Unassembled WGS sequence"/>
</dbReference>
<comment type="caution">
    <text evidence="1">The sequence shown here is derived from an EMBL/GenBank/DDBJ whole genome shotgun (WGS) entry which is preliminary data.</text>
</comment>
<dbReference type="Gene3D" id="6.10.280.50">
    <property type="match status" value="1"/>
</dbReference>
<accession>A4BDD7</accession>
<evidence type="ECO:0000313" key="1">
    <source>
        <dbReference type="EMBL" id="EAR09881.1"/>
    </source>
</evidence>
<dbReference type="InterPro" id="IPR007420">
    <property type="entry name" value="DUF465"/>
</dbReference>
<dbReference type="AlphaFoldDB" id="A4BDD7"/>
<dbReference type="HOGENOM" id="CLU_165482_0_0_6"/>
<protein>
    <recommendedName>
        <fullName evidence="3">DUF465 domain-containing protein</fullName>
    </recommendedName>
</protein>
<name>A4BDD7_9GAMM</name>
<dbReference type="InterPro" id="IPR038444">
    <property type="entry name" value="DUF465_sf"/>
</dbReference>
<dbReference type="EMBL" id="AAOE01000007">
    <property type="protein sequence ID" value="EAR09881.1"/>
    <property type="molecule type" value="Genomic_DNA"/>
</dbReference>
<organism evidence="1 2">
    <name type="scientific">Reinekea blandensis MED297</name>
    <dbReference type="NCBI Taxonomy" id="314283"/>
    <lineage>
        <taxon>Bacteria</taxon>
        <taxon>Pseudomonadati</taxon>
        <taxon>Pseudomonadota</taxon>
        <taxon>Gammaproteobacteria</taxon>
        <taxon>Oceanospirillales</taxon>
        <taxon>Saccharospirillaceae</taxon>
        <taxon>Reinekea</taxon>
    </lineage>
</organism>
<reference evidence="1 2" key="1">
    <citation type="submission" date="2006-02" db="EMBL/GenBank/DDBJ databases">
        <authorList>
            <person name="Pinhassi J."/>
            <person name="Pedros-Alio C."/>
            <person name="Ferriera S."/>
            <person name="Johnson J."/>
            <person name="Kravitz S."/>
            <person name="Halpern A."/>
            <person name="Remington K."/>
            <person name="Beeson K."/>
            <person name="Tran B."/>
            <person name="Rogers Y.-H."/>
            <person name="Friedman R."/>
            <person name="Venter J.C."/>
        </authorList>
    </citation>
    <scope>NUCLEOTIDE SEQUENCE [LARGE SCALE GENOMIC DNA]</scope>
    <source>
        <strain evidence="1 2">MED297</strain>
    </source>
</reference>
<dbReference type="Pfam" id="PF04325">
    <property type="entry name" value="DUF465"/>
    <property type="match status" value="1"/>
</dbReference>
<evidence type="ECO:0000313" key="2">
    <source>
        <dbReference type="Proteomes" id="UP000005953"/>
    </source>
</evidence>
<dbReference type="RefSeq" id="WP_008048420.1">
    <property type="nucleotide sequence ID" value="NZ_CH724155.1"/>
</dbReference>
<sequence length="107" mass="12159">MLNHRAYRNGRQDVMAVPVQSNDPGGAMLGEEHSLTHDFPEHIDAINKLTESDPDFVAQVKTYNALDKEIRTLELNGNPIDDDEMHKLKNRRAAMKDDLYDRLVAVT</sequence>
<gene>
    <name evidence="1" type="ORF">MED297_06014</name>
</gene>
<proteinExistence type="predicted"/>